<reference evidence="2 3" key="1">
    <citation type="journal article" date="2018" name="J. Invertebr. Pathol.">
        <title>New genotyping method for the causative agent of crayfish plague (Aphanomyces astaci) based on whole genome data.</title>
        <authorList>
            <person name="Minardi D."/>
            <person name="Studholme D.J."/>
            <person name="van der Giezen M."/>
            <person name="Pretto T."/>
            <person name="Oidtmann B."/>
        </authorList>
    </citation>
    <scope>NUCLEOTIDE SEQUENCE [LARGE SCALE GENOMIC DNA]</scope>
    <source>
        <strain evidence="2 3">KB13</strain>
    </source>
</reference>
<evidence type="ECO:0000313" key="3">
    <source>
        <dbReference type="Proteomes" id="UP000275652"/>
    </source>
</evidence>
<organism evidence="2 3">
    <name type="scientific">Aphanomyces astaci</name>
    <name type="common">Crayfish plague agent</name>
    <dbReference type="NCBI Taxonomy" id="112090"/>
    <lineage>
        <taxon>Eukaryota</taxon>
        <taxon>Sar</taxon>
        <taxon>Stramenopiles</taxon>
        <taxon>Oomycota</taxon>
        <taxon>Saprolegniomycetes</taxon>
        <taxon>Saprolegniales</taxon>
        <taxon>Verrucalvaceae</taxon>
        <taxon>Aphanomyces</taxon>
    </lineage>
</organism>
<dbReference type="EMBL" id="QUTI01035653">
    <property type="protein sequence ID" value="RLO01646.1"/>
    <property type="molecule type" value="Genomic_DNA"/>
</dbReference>
<name>A0A9X8H5T0_APHAT</name>
<dbReference type="AlphaFoldDB" id="A0A9X8H5T0"/>
<accession>A0A9X8H5T0</accession>
<comment type="caution">
    <text evidence="2">The sequence shown here is derived from an EMBL/GenBank/DDBJ whole genome shotgun (WGS) entry which is preliminary data.</text>
</comment>
<dbReference type="Proteomes" id="UP000275652">
    <property type="component" value="Unassembled WGS sequence"/>
</dbReference>
<feature type="region of interest" description="Disordered" evidence="1">
    <location>
        <begin position="81"/>
        <end position="110"/>
    </location>
</feature>
<feature type="region of interest" description="Disordered" evidence="1">
    <location>
        <begin position="268"/>
        <end position="287"/>
    </location>
</feature>
<evidence type="ECO:0000256" key="1">
    <source>
        <dbReference type="SAM" id="MobiDB-lite"/>
    </source>
</evidence>
<evidence type="ECO:0000313" key="2">
    <source>
        <dbReference type="EMBL" id="RLO01646.1"/>
    </source>
</evidence>
<sequence length="384" mass="42709">MWGCEVNDNGEMQMPGPSTKCNEAKPIFDPPGTRSLINQADHDIAIQLTKNNAVGMGTLRLLLFVSRKLGGNPNELLQPFLGYRDDDSGDFEDGEQPSGDDYGVDGDDNEQDELIEGTLSQKWMDVQGCKIQIYQCCHDITLVQQVSLSRPWEGEYGKVMTIWAEVAAELNRMPGFSMVKKPGSLKTRFEYLLTKHEKGKSASLRKSGTTEEYSERDQLLTDIKLRVDDFAENEAVRKDAAKRKLEGVDNSGLIMRQLAMAELEMSTEKTEDAEITPIKRRKKSKKPAPTLEIASLMGIIREGIEDKERHEAQRFVKEDHIAPSLVQSSCGRADDAAAGLDGTPEFICNGEKSTGLSQSSTQDCKCLERLHLIGARCTDKGWQS</sequence>
<protein>
    <recommendedName>
        <fullName evidence="4">Myb/SANT-like domain-containing protein</fullName>
    </recommendedName>
</protein>
<dbReference type="PANTHER" id="PTHR37558:SF1">
    <property type="entry name" value="HTH CENPB-TYPE DOMAIN-CONTAINING PROTEIN"/>
    <property type="match status" value="1"/>
</dbReference>
<evidence type="ECO:0008006" key="4">
    <source>
        <dbReference type="Google" id="ProtNLM"/>
    </source>
</evidence>
<proteinExistence type="predicted"/>
<dbReference type="PANTHER" id="PTHR37558">
    <property type="entry name" value="HTH CENPB-TYPE DOMAIN-CONTAINING PROTEIN"/>
    <property type="match status" value="1"/>
</dbReference>
<gene>
    <name evidence="2" type="ORF">DYB28_007161</name>
</gene>